<comment type="catalytic activity">
    <reaction evidence="8">
        <text>GTP + H2O = GDP + phosphate + H(+)</text>
        <dbReference type="Rhea" id="RHEA:19669"/>
        <dbReference type="ChEBI" id="CHEBI:15377"/>
        <dbReference type="ChEBI" id="CHEBI:15378"/>
        <dbReference type="ChEBI" id="CHEBI:37565"/>
        <dbReference type="ChEBI" id="CHEBI:43474"/>
        <dbReference type="ChEBI" id="CHEBI:58189"/>
        <dbReference type="EC" id="3.6.5.4"/>
    </reaction>
</comment>
<dbReference type="InterPro" id="IPR000897">
    <property type="entry name" value="SRP54_GTPase_dom"/>
</dbReference>
<dbReference type="GeneID" id="78447167"/>
<keyword evidence="3 8" id="KW-0547">Nucleotide-binding</keyword>
<sequence length="342" mass="37798">MFGKLREKLKKFTKQVEEKIEEEEKAVEAPMAGEEIQKAVQESTETEGEKPGFLGRLLQVEIKEKDIEDALDELEIELLEADVALETVEALREKIKEKLVGRKVRIGTNKGKIIEEALKEAILEILTPEKKIDLLQMIKSKEDKPFVIAFVGFNGSGKTTTIAKLAHWLKKNGFSVVIAASDTFRAGAIEQLEEHAKRVGVKVIKHDYGADPAAVAYDAIQHAKARGIDVVLIDTAGRNELNRNLMDEMKKIARVTKPDLVIFVGDSLGGNAVVEQAKQFNEAVRIDGVILTKLDADARGGAALSISHAIGAPILFVGVGQGYEDLRPFDEKWFVERIFGED</sequence>
<evidence type="ECO:0000259" key="11">
    <source>
        <dbReference type="PROSITE" id="PS00300"/>
    </source>
</evidence>
<dbReference type="eggNOG" id="arCOG01227">
    <property type="taxonomic scope" value="Archaea"/>
</dbReference>
<dbReference type="Proteomes" id="UP000000536">
    <property type="component" value="Chromosome"/>
</dbReference>
<dbReference type="PANTHER" id="PTHR43134">
    <property type="entry name" value="SIGNAL RECOGNITION PARTICLE RECEPTOR SUBUNIT ALPHA"/>
    <property type="match status" value="1"/>
</dbReference>
<dbReference type="EnsemblBacteria" id="BAD84842">
    <property type="protein sequence ID" value="BAD84842"/>
    <property type="gene ID" value="TK0653"/>
</dbReference>
<feature type="binding site" evidence="8">
    <location>
        <begin position="234"/>
        <end position="238"/>
    </location>
    <ligand>
        <name>GTP</name>
        <dbReference type="ChEBI" id="CHEBI:37565"/>
    </ligand>
</feature>
<dbReference type="CDD" id="cd17874">
    <property type="entry name" value="FtsY"/>
    <property type="match status" value="1"/>
</dbReference>
<keyword evidence="5 8" id="KW-0342">GTP-binding</keyword>
<dbReference type="SMART" id="SM00963">
    <property type="entry name" value="SRP54_N"/>
    <property type="match status" value="1"/>
</dbReference>
<name>Q5JF74_THEKO</name>
<keyword evidence="1 8" id="KW-1003">Cell membrane</keyword>
<dbReference type="Pfam" id="PF02881">
    <property type="entry name" value="SRP54_N"/>
    <property type="match status" value="1"/>
</dbReference>
<dbReference type="InterPro" id="IPR042101">
    <property type="entry name" value="SRP54_N_sf"/>
</dbReference>
<gene>
    <name evidence="8" type="primary">ftsY</name>
    <name evidence="12" type="ordered locus">TK0653</name>
</gene>
<protein>
    <recommendedName>
        <fullName evidence="8">Signal recognition particle receptor FtsY</fullName>
        <shortName evidence="8">SRP receptor</shortName>
        <ecNumber evidence="8">3.6.5.4</ecNumber>
    </recommendedName>
</protein>
<comment type="function">
    <text evidence="8">Involved in targeting and insertion of nascent membrane proteins into the cytoplasmic membrane. Acts as a receptor for the complex formed by the signal recognition particle (SRP) and the ribosome-nascent chain (RNC).</text>
</comment>
<dbReference type="STRING" id="69014.TK0653"/>
<dbReference type="FunFam" id="3.40.50.300:FF:000053">
    <property type="entry name" value="Signal recognition particle receptor FtsY"/>
    <property type="match status" value="1"/>
</dbReference>
<dbReference type="InterPro" id="IPR013822">
    <property type="entry name" value="Signal_recog_particl_SRP54_hlx"/>
</dbReference>
<evidence type="ECO:0000256" key="2">
    <source>
        <dbReference type="ARBA" id="ARBA00022490"/>
    </source>
</evidence>
<comment type="similarity">
    <text evidence="8">Belongs to the GTP-binding SRP family. FtsY subfamily.</text>
</comment>
<dbReference type="HAMAP" id="MF_00920">
    <property type="entry name" value="FtsY"/>
    <property type="match status" value="1"/>
</dbReference>
<dbReference type="GO" id="GO:0006614">
    <property type="term" value="P:SRP-dependent cotranslational protein targeting to membrane"/>
    <property type="evidence" value="ECO:0007669"/>
    <property type="project" value="InterPro"/>
</dbReference>
<dbReference type="HOGENOM" id="CLU_009301_3_1_2"/>
<dbReference type="InterPro" id="IPR003593">
    <property type="entry name" value="AAA+_ATPase"/>
</dbReference>
<keyword evidence="4 8" id="KW-0378">Hydrolase</keyword>
<dbReference type="InterPro" id="IPR004390">
    <property type="entry name" value="SR_rcpt_FtsY"/>
</dbReference>
<dbReference type="OrthoDB" id="372188at2157"/>
<evidence type="ECO:0000313" key="12">
    <source>
        <dbReference type="EMBL" id="BAD84842.1"/>
    </source>
</evidence>
<evidence type="ECO:0000256" key="5">
    <source>
        <dbReference type="ARBA" id="ARBA00023134"/>
    </source>
</evidence>
<dbReference type="EC" id="3.6.5.4" evidence="8"/>
<dbReference type="GO" id="GO:0003924">
    <property type="term" value="F:GTPase activity"/>
    <property type="evidence" value="ECO:0000318"/>
    <property type="project" value="GO_Central"/>
</dbReference>
<feature type="region of interest" description="Disordered" evidence="10">
    <location>
        <begin position="23"/>
        <end position="48"/>
    </location>
</feature>
<dbReference type="PANTHER" id="PTHR43134:SF1">
    <property type="entry name" value="SIGNAL RECOGNITION PARTICLE RECEPTOR SUBUNIT ALPHA"/>
    <property type="match status" value="1"/>
</dbReference>
<dbReference type="Gene3D" id="3.40.50.300">
    <property type="entry name" value="P-loop containing nucleotide triphosphate hydrolases"/>
    <property type="match status" value="1"/>
</dbReference>
<evidence type="ECO:0000256" key="3">
    <source>
        <dbReference type="ARBA" id="ARBA00022741"/>
    </source>
</evidence>
<dbReference type="FunCoup" id="Q5JF74">
    <property type="interactions" value="104"/>
</dbReference>
<evidence type="ECO:0000256" key="1">
    <source>
        <dbReference type="ARBA" id="ARBA00022475"/>
    </source>
</evidence>
<dbReference type="PROSITE" id="PS00300">
    <property type="entry name" value="SRP54"/>
    <property type="match status" value="1"/>
</dbReference>
<dbReference type="SUPFAM" id="SSF52540">
    <property type="entry name" value="P-loop containing nucleoside triphosphate hydrolases"/>
    <property type="match status" value="1"/>
</dbReference>
<evidence type="ECO:0000256" key="7">
    <source>
        <dbReference type="ARBA" id="ARBA00023170"/>
    </source>
</evidence>
<comment type="subcellular location">
    <subcellularLocation>
        <location evidence="8">Cell membrane</location>
        <topology evidence="8">Peripheral membrane protein</topology>
        <orientation evidence="8">Cytoplasmic side</orientation>
    </subcellularLocation>
    <subcellularLocation>
        <location evidence="8">Cytoplasm</location>
    </subcellularLocation>
</comment>
<dbReference type="AlphaFoldDB" id="Q5JF74"/>
<keyword evidence="13" id="KW-1185">Reference proteome</keyword>
<dbReference type="GO" id="GO:0005886">
    <property type="term" value="C:plasma membrane"/>
    <property type="evidence" value="ECO:0007669"/>
    <property type="project" value="UniProtKB-SubCell"/>
</dbReference>
<evidence type="ECO:0000256" key="4">
    <source>
        <dbReference type="ARBA" id="ARBA00022801"/>
    </source>
</evidence>
<feature type="domain" description="SRP54-type proteins GTP-binding" evidence="11">
    <location>
        <begin position="313"/>
        <end position="326"/>
    </location>
</feature>
<dbReference type="NCBIfam" id="TIGR00064">
    <property type="entry name" value="ftsY"/>
    <property type="match status" value="1"/>
</dbReference>
<organism evidence="12 13">
    <name type="scientific">Thermococcus kodakarensis (strain ATCC BAA-918 / JCM 12380 / KOD1)</name>
    <name type="common">Pyrococcus kodakaraensis (strain KOD1)</name>
    <dbReference type="NCBI Taxonomy" id="69014"/>
    <lineage>
        <taxon>Archaea</taxon>
        <taxon>Methanobacteriati</taxon>
        <taxon>Methanobacteriota</taxon>
        <taxon>Thermococci</taxon>
        <taxon>Thermococcales</taxon>
        <taxon>Thermococcaceae</taxon>
        <taxon>Thermococcus</taxon>
    </lineage>
</organism>
<accession>Q5JF74</accession>
<evidence type="ECO:0000256" key="10">
    <source>
        <dbReference type="SAM" id="MobiDB-lite"/>
    </source>
</evidence>
<dbReference type="Pfam" id="PF00448">
    <property type="entry name" value="SRP54"/>
    <property type="match status" value="1"/>
</dbReference>
<dbReference type="GO" id="GO:0016020">
    <property type="term" value="C:membrane"/>
    <property type="evidence" value="ECO:0000318"/>
    <property type="project" value="GO_Central"/>
</dbReference>
<dbReference type="PATRIC" id="fig|69014.16.peg.634"/>
<keyword evidence="2 8" id="KW-0963">Cytoplasm</keyword>
<feature type="coiled-coil region" evidence="9">
    <location>
        <begin position="57"/>
        <end position="91"/>
    </location>
</feature>
<dbReference type="KEGG" id="tko:TK0653"/>
<feature type="binding site" evidence="8">
    <location>
        <begin position="152"/>
        <end position="159"/>
    </location>
    <ligand>
        <name>GTP</name>
        <dbReference type="ChEBI" id="CHEBI:37565"/>
    </ligand>
</feature>
<dbReference type="InParanoid" id="Q5JF74"/>
<evidence type="ECO:0000313" key="13">
    <source>
        <dbReference type="Proteomes" id="UP000000536"/>
    </source>
</evidence>
<feature type="binding site" evidence="8">
    <location>
        <begin position="292"/>
        <end position="295"/>
    </location>
    <ligand>
        <name>GTP</name>
        <dbReference type="ChEBI" id="CHEBI:37565"/>
    </ligand>
</feature>
<evidence type="ECO:0000256" key="8">
    <source>
        <dbReference type="HAMAP-Rule" id="MF_00920"/>
    </source>
</evidence>
<dbReference type="GO" id="GO:0005737">
    <property type="term" value="C:cytoplasm"/>
    <property type="evidence" value="ECO:0007669"/>
    <property type="project" value="UniProtKB-SubCell"/>
</dbReference>
<dbReference type="Gene3D" id="1.20.120.140">
    <property type="entry name" value="Signal recognition particle SRP54, nucleotide-binding domain"/>
    <property type="match status" value="1"/>
</dbReference>
<dbReference type="SMART" id="SM00962">
    <property type="entry name" value="SRP54"/>
    <property type="match status" value="1"/>
</dbReference>
<dbReference type="GO" id="GO:0005047">
    <property type="term" value="F:signal recognition particle binding"/>
    <property type="evidence" value="ECO:0000318"/>
    <property type="project" value="GO_Central"/>
</dbReference>
<evidence type="ECO:0000256" key="9">
    <source>
        <dbReference type="SAM" id="Coils"/>
    </source>
</evidence>
<dbReference type="RefSeq" id="WP_011249604.1">
    <property type="nucleotide sequence ID" value="NC_006624.1"/>
</dbReference>
<dbReference type="PhylomeDB" id="Q5JF74"/>
<dbReference type="SUPFAM" id="SSF47364">
    <property type="entry name" value="Domain of the SRP/SRP receptor G-proteins"/>
    <property type="match status" value="1"/>
</dbReference>
<comment type="subunit">
    <text evidence="8">Part of the signal recognition particle protein translocation system, which is composed of SRP and FtsY.</text>
</comment>
<reference evidence="12 13" key="1">
    <citation type="journal article" date="2005" name="Genome Res.">
        <title>Complete genome sequence of the hyperthermophilic archaeon Thermococcus kodakaraensis KOD1 and comparison with Pyrococcus genomes.</title>
        <authorList>
            <person name="Fukui T."/>
            <person name="Atomi H."/>
            <person name="Kanai T."/>
            <person name="Matsumi R."/>
            <person name="Fujiwara S."/>
            <person name="Imanaka T."/>
        </authorList>
    </citation>
    <scope>NUCLEOTIDE SEQUENCE [LARGE SCALE GENOMIC DNA]</scope>
    <source>
        <strain evidence="13">ATCC BAA-918 / JCM 12380 / KOD1</strain>
    </source>
</reference>
<dbReference type="EMBL" id="AP006878">
    <property type="protein sequence ID" value="BAD84842.1"/>
    <property type="molecule type" value="Genomic_DNA"/>
</dbReference>
<dbReference type="SMART" id="SM00382">
    <property type="entry name" value="AAA"/>
    <property type="match status" value="1"/>
</dbReference>
<evidence type="ECO:0000256" key="6">
    <source>
        <dbReference type="ARBA" id="ARBA00023136"/>
    </source>
</evidence>
<dbReference type="GO" id="GO:0005525">
    <property type="term" value="F:GTP binding"/>
    <property type="evidence" value="ECO:0007669"/>
    <property type="project" value="UniProtKB-UniRule"/>
</dbReference>
<dbReference type="InterPro" id="IPR027417">
    <property type="entry name" value="P-loop_NTPase"/>
</dbReference>
<keyword evidence="6 8" id="KW-0472">Membrane</keyword>
<dbReference type="InterPro" id="IPR036225">
    <property type="entry name" value="SRP/SRP_N"/>
</dbReference>
<keyword evidence="7 8" id="KW-0675">Receptor</keyword>
<proteinExistence type="inferred from homology"/>
<dbReference type="GO" id="GO:0006605">
    <property type="term" value="P:protein targeting"/>
    <property type="evidence" value="ECO:0000318"/>
    <property type="project" value="GO_Central"/>
</dbReference>
<keyword evidence="9" id="KW-0175">Coiled coil</keyword>